<dbReference type="PROSITE" id="PS01124">
    <property type="entry name" value="HTH_ARAC_FAMILY_2"/>
    <property type="match status" value="1"/>
</dbReference>
<reference evidence="5 6" key="1">
    <citation type="submission" date="2021-03" db="EMBL/GenBank/DDBJ databases">
        <authorList>
            <person name="Kanchanasin P."/>
            <person name="Saeng-In P."/>
            <person name="Phongsopitanun W."/>
            <person name="Yuki M."/>
            <person name="Kudo T."/>
            <person name="Ohkuma M."/>
            <person name="Tanasupawat S."/>
        </authorList>
    </citation>
    <scope>NUCLEOTIDE SEQUENCE [LARGE SCALE GENOMIC DNA]</scope>
    <source>
        <strain evidence="5 6">L46</strain>
    </source>
</reference>
<keyword evidence="6" id="KW-1185">Reference proteome</keyword>
<keyword evidence="3" id="KW-0804">Transcription</keyword>
<name>A0ABS3QZV9_9ACTN</name>
<accession>A0ABS3QZV9</accession>
<dbReference type="Gene3D" id="1.10.10.60">
    <property type="entry name" value="Homeodomain-like"/>
    <property type="match status" value="1"/>
</dbReference>
<keyword evidence="1" id="KW-0805">Transcription regulation</keyword>
<protein>
    <submittedName>
        <fullName evidence="5">AraC family transcriptional regulator</fullName>
    </submittedName>
</protein>
<evidence type="ECO:0000313" key="6">
    <source>
        <dbReference type="Proteomes" id="UP000666915"/>
    </source>
</evidence>
<proteinExistence type="predicted"/>
<comment type="caution">
    <text evidence="5">The sequence shown here is derived from an EMBL/GenBank/DDBJ whole genome shotgun (WGS) entry which is preliminary data.</text>
</comment>
<dbReference type="InterPro" id="IPR050204">
    <property type="entry name" value="AraC_XylS_family_regulators"/>
</dbReference>
<keyword evidence="2" id="KW-0238">DNA-binding</keyword>
<dbReference type="PANTHER" id="PTHR46796:SF15">
    <property type="entry name" value="BLL1074 PROTEIN"/>
    <property type="match status" value="1"/>
</dbReference>
<evidence type="ECO:0000256" key="1">
    <source>
        <dbReference type="ARBA" id="ARBA00023015"/>
    </source>
</evidence>
<sequence>MDAMTPMPVLRPWIADVALMRPDGARPVVHLPDAATALVYRRTGDRDGDLRVVGPRSRATYNPGKDLPMCVRARLRPGAARPLLGVPAVELRDRAVPLTDLWGDRAARLEDRLNELAGPDAILRAIEHALLDGLHGGPDGGADGGADARDLLLREAVESLSTTGERVAALARRLSVSERHLRDLFTDRVGLPPKRFARIQRVRTVLARAGSAQWAGLASDTGYYDQSHMTADFHALMGVSPAAFSAGRLPASTPCAA</sequence>
<organism evidence="5 6">
    <name type="scientific">Actinomadura nitritigenes</name>
    <dbReference type="NCBI Taxonomy" id="134602"/>
    <lineage>
        <taxon>Bacteria</taxon>
        <taxon>Bacillati</taxon>
        <taxon>Actinomycetota</taxon>
        <taxon>Actinomycetes</taxon>
        <taxon>Streptosporangiales</taxon>
        <taxon>Thermomonosporaceae</taxon>
        <taxon>Actinomadura</taxon>
    </lineage>
</organism>
<dbReference type="Pfam" id="PF12833">
    <property type="entry name" value="HTH_18"/>
    <property type="match status" value="1"/>
</dbReference>
<dbReference type="EMBL" id="JAGEOK010000009">
    <property type="protein sequence ID" value="MBO2438894.1"/>
    <property type="molecule type" value="Genomic_DNA"/>
</dbReference>
<evidence type="ECO:0000256" key="3">
    <source>
        <dbReference type="ARBA" id="ARBA00023163"/>
    </source>
</evidence>
<dbReference type="PANTHER" id="PTHR46796">
    <property type="entry name" value="HTH-TYPE TRANSCRIPTIONAL ACTIVATOR RHAS-RELATED"/>
    <property type="match status" value="1"/>
</dbReference>
<dbReference type="InterPro" id="IPR018060">
    <property type="entry name" value="HTH_AraC"/>
</dbReference>
<dbReference type="Proteomes" id="UP000666915">
    <property type="component" value="Unassembled WGS sequence"/>
</dbReference>
<dbReference type="SMART" id="SM00342">
    <property type="entry name" value="HTH_ARAC"/>
    <property type="match status" value="1"/>
</dbReference>
<evidence type="ECO:0000259" key="4">
    <source>
        <dbReference type="PROSITE" id="PS01124"/>
    </source>
</evidence>
<evidence type="ECO:0000256" key="2">
    <source>
        <dbReference type="ARBA" id="ARBA00023125"/>
    </source>
</evidence>
<feature type="domain" description="HTH araC/xylS-type" evidence="4">
    <location>
        <begin position="150"/>
        <end position="247"/>
    </location>
</feature>
<evidence type="ECO:0000313" key="5">
    <source>
        <dbReference type="EMBL" id="MBO2438894.1"/>
    </source>
</evidence>
<gene>
    <name evidence="5" type="ORF">J4557_15340</name>
</gene>